<dbReference type="AlphaFoldDB" id="A0A7W7WRR7"/>
<name>A0A7W7WRR7_9ACTN</name>
<reference evidence="2 3" key="1">
    <citation type="submission" date="2020-08" db="EMBL/GenBank/DDBJ databases">
        <title>Sequencing the genomes of 1000 actinobacteria strains.</title>
        <authorList>
            <person name="Klenk H.-P."/>
        </authorList>
    </citation>
    <scope>NUCLEOTIDE SEQUENCE [LARGE SCALE GENOMIC DNA]</scope>
    <source>
        <strain evidence="2 3">DSM 45886</strain>
    </source>
</reference>
<keyword evidence="1" id="KW-0812">Transmembrane</keyword>
<evidence type="ECO:0000313" key="3">
    <source>
        <dbReference type="Proteomes" id="UP000578819"/>
    </source>
</evidence>
<accession>A0A7W7WRR7</accession>
<feature type="transmembrane region" description="Helical" evidence="1">
    <location>
        <begin position="83"/>
        <end position="104"/>
    </location>
</feature>
<keyword evidence="1" id="KW-1133">Transmembrane helix</keyword>
<dbReference type="Proteomes" id="UP000578819">
    <property type="component" value="Unassembled WGS sequence"/>
</dbReference>
<comment type="caution">
    <text evidence="2">The sequence shown here is derived from an EMBL/GenBank/DDBJ whole genome shotgun (WGS) entry which is preliminary data.</text>
</comment>
<feature type="transmembrane region" description="Helical" evidence="1">
    <location>
        <begin position="276"/>
        <end position="296"/>
    </location>
</feature>
<dbReference type="RefSeq" id="WP_184537156.1">
    <property type="nucleotide sequence ID" value="NZ_JACHJW010000001.1"/>
</dbReference>
<keyword evidence="3" id="KW-1185">Reference proteome</keyword>
<dbReference type="EMBL" id="JACHJW010000001">
    <property type="protein sequence ID" value="MBB4961561.1"/>
    <property type="molecule type" value="Genomic_DNA"/>
</dbReference>
<organism evidence="2 3">
    <name type="scientific">Micromonospora polyrhachis</name>
    <dbReference type="NCBI Taxonomy" id="1282883"/>
    <lineage>
        <taxon>Bacteria</taxon>
        <taxon>Bacillati</taxon>
        <taxon>Actinomycetota</taxon>
        <taxon>Actinomycetes</taxon>
        <taxon>Micromonosporales</taxon>
        <taxon>Micromonosporaceae</taxon>
        <taxon>Micromonospora</taxon>
    </lineage>
</organism>
<proteinExistence type="predicted"/>
<gene>
    <name evidence="2" type="ORF">FHR38_005294</name>
</gene>
<feature type="transmembrane region" description="Helical" evidence="1">
    <location>
        <begin position="110"/>
        <end position="132"/>
    </location>
</feature>
<evidence type="ECO:0000256" key="1">
    <source>
        <dbReference type="SAM" id="Phobius"/>
    </source>
</evidence>
<sequence length="343" mass="36793">MNLGVSPTEENPVDGRAAVELFQLNEVDYDEARFARELVVLAGDRFHNLCRQLTRPTRAIPLRRFPDGPDHARLMRWLDRQKALRFAGWYLFVLVPPLLLVGLAARYNEFLGIVVLVAAAVVIVAGTAKIWVTSGDCRGLADGEAAIDGADLVNGIAGVHHRTNLYSGSVNVLRSGLLKGFGRAWLLASPGHKGHQVADLLLSDPRTGQLRSEEDLRALVAVLGASSQESDRAAGRQLEELAAQAPRSAMLPSITESGDPPFSVYMYVLWLAVKGVGRAIVLLGVVFTVAMAGGMAGEGSALVGPALFIIAACLFGVWVCYALYRTIGLLDALLGFAVRALRA</sequence>
<evidence type="ECO:0000313" key="2">
    <source>
        <dbReference type="EMBL" id="MBB4961561.1"/>
    </source>
</evidence>
<protein>
    <submittedName>
        <fullName evidence="2">Uncharacterized protein</fullName>
    </submittedName>
</protein>
<feature type="transmembrane region" description="Helical" evidence="1">
    <location>
        <begin position="302"/>
        <end position="324"/>
    </location>
</feature>
<keyword evidence="1" id="KW-0472">Membrane</keyword>